<dbReference type="RefSeq" id="WP_377942761.1">
    <property type="nucleotide sequence ID" value="NZ_JBHUCX010000023.1"/>
</dbReference>
<dbReference type="Proteomes" id="UP001597079">
    <property type="component" value="Unassembled WGS sequence"/>
</dbReference>
<dbReference type="InterPro" id="IPR017972">
    <property type="entry name" value="Cyt_P450_CS"/>
</dbReference>
<dbReference type="Pfam" id="PF00067">
    <property type="entry name" value="p450"/>
    <property type="match status" value="1"/>
</dbReference>
<name>A0ABW4JIL6_9BACL</name>
<evidence type="ECO:0000313" key="6">
    <source>
        <dbReference type="Proteomes" id="UP001597079"/>
    </source>
</evidence>
<keyword evidence="4" id="KW-0479">Metal-binding</keyword>
<dbReference type="InterPro" id="IPR036396">
    <property type="entry name" value="Cyt_P450_sf"/>
</dbReference>
<evidence type="ECO:0000256" key="1">
    <source>
        <dbReference type="ARBA" id="ARBA00010617"/>
    </source>
</evidence>
<dbReference type="SUPFAM" id="SSF48264">
    <property type="entry name" value="Cytochrome P450"/>
    <property type="match status" value="1"/>
</dbReference>
<keyword evidence="3 4" id="KW-0503">Monooxygenase</keyword>
<reference evidence="6" key="1">
    <citation type="journal article" date="2019" name="Int. J. Syst. Evol. Microbiol.">
        <title>The Global Catalogue of Microorganisms (GCM) 10K type strain sequencing project: providing services to taxonomists for standard genome sequencing and annotation.</title>
        <authorList>
            <consortium name="The Broad Institute Genomics Platform"/>
            <consortium name="The Broad Institute Genome Sequencing Center for Infectious Disease"/>
            <person name="Wu L."/>
            <person name="Ma J."/>
        </authorList>
    </citation>
    <scope>NUCLEOTIDE SEQUENCE [LARGE SCALE GENOMIC DNA]</scope>
    <source>
        <strain evidence="6">CGMCC 1.12286</strain>
    </source>
</reference>
<dbReference type="PROSITE" id="PS00086">
    <property type="entry name" value="CYTOCHROME_P450"/>
    <property type="match status" value="1"/>
</dbReference>
<dbReference type="PANTHER" id="PTHR46696">
    <property type="entry name" value="P450, PUTATIVE (EUROFUNG)-RELATED"/>
    <property type="match status" value="1"/>
</dbReference>
<keyword evidence="4" id="KW-0560">Oxidoreductase</keyword>
<sequence>MTEHTFVFNPMSPEFQEDRHAVLKLMRESYPLYSEPDQHISGRPFTRWTLTTYDDTLFVLRDHRFVRELRNALPAEKVPSVPDSIRSLSESQQNTMLFRDPPDHTRLRSLINKAFTPRIIRHLEPRIHDIAKHLLNEFEQGTKLDIVRSFAFPLPVIVIAELLGVPVEDRELFKEWSNAFVRTLDIRPSMETLLHGNQVTIDFREYFRNIVRERTKHPKEDLISELIHVRESGDRLSEDELLDMCILILMAGHETTVNLIANAIYLMTQHPDQQLLLRNHQGLMKSAVEEVLRFESPVQVTGRTVKEDFEYNGQLLSRGDFVNVWISAANRDPKVFNNPDTFDITRQNNRHLAFGQGIHYCLGAPLARQEGAIALSSLINKFSSLNLSTSQVQWIPSLLMRSLKELVIEI</sequence>
<comment type="similarity">
    <text evidence="1 4">Belongs to the cytochrome P450 family.</text>
</comment>
<proteinExistence type="inferred from homology"/>
<dbReference type="Gene3D" id="1.10.630.10">
    <property type="entry name" value="Cytochrome P450"/>
    <property type="match status" value="1"/>
</dbReference>
<dbReference type="PRINTS" id="PR00359">
    <property type="entry name" value="BP450"/>
</dbReference>
<evidence type="ECO:0000256" key="2">
    <source>
        <dbReference type="ARBA" id="ARBA00022617"/>
    </source>
</evidence>
<dbReference type="EMBL" id="JBHUCX010000023">
    <property type="protein sequence ID" value="MFD1674887.1"/>
    <property type="molecule type" value="Genomic_DNA"/>
</dbReference>
<dbReference type="InterPro" id="IPR001128">
    <property type="entry name" value="Cyt_P450"/>
</dbReference>
<comment type="caution">
    <text evidence="5">The sequence shown here is derived from an EMBL/GenBank/DDBJ whole genome shotgun (WGS) entry which is preliminary data.</text>
</comment>
<evidence type="ECO:0000313" key="5">
    <source>
        <dbReference type="EMBL" id="MFD1674887.1"/>
    </source>
</evidence>
<keyword evidence="6" id="KW-1185">Reference proteome</keyword>
<organism evidence="5 6">
    <name type="scientific">Alicyclobacillus fodiniaquatilis</name>
    <dbReference type="NCBI Taxonomy" id="1661150"/>
    <lineage>
        <taxon>Bacteria</taxon>
        <taxon>Bacillati</taxon>
        <taxon>Bacillota</taxon>
        <taxon>Bacilli</taxon>
        <taxon>Bacillales</taxon>
        <taxon>Alicyclobacillaceae</taxon>
        <taxon>Alicyclobacillus</taxon>
    </lineage>
</organism>
<dbReference type="InterPro" id="IPR002397">
    <property type="entry name" value="Cyt_P450_B"/>
</dbReference>
<gene>
    <name evidence="5" type="ORF">ACFSB2_09265</name>
</gene>
<dbReference type="PANTHER" id="PTHR46696:SF1">
    <property type="entry name" value="CYTOCHROME P450 YJIB-RELATED"/>
    <property type="match status" value="1"/>
</dbReference>
<evidence type="ECO:0000256" key="3">
    <source>
        <dbReference type="ARBA" id="ARBA00023033"/>
    </source>
</evidence>
<accession>A0ABW4JIL6</accession>
<dbReference type="PRINTS" id="PR00385">
    <property type="entry name" value="P450"/>
</dbReference>
<protein>
    <submittedName>
        <fullName evidence="5">Cytochrome P450</fullName>
    </submittedName>
</protein>
<evidence type="ECO:0000256" key="4">
    <source>
        <dbReference type="RuleBase" id="RU000461"/>
    </source>
</evidence>
<keyword evidence="4" id="KW-0408">Iron</keyword>
<dbReference type="CDD" id="cd20625">
    <property type="entry name" value="CYP164-like"/>
    <property type="match status" value="1"/>
</dbReference>
<keyword evidence="2 4" id="KW-0349">Heme</keyword>